<dbReference type="OrthoDB" id="9812068at2"/>
<dbReference type="GO" id="GO:0004175">
    <property type="term" value="F:endopeptidase activity"/>
    <property type="evidence" value="ECO:0007669"/>
    <property type="project" value="TreeGrafter"/>
</dbReference>
<reference evidence="8 9" key="1">
    <citation type="submission" date="2018-08" db="EMBL/GenBank/DDBJ databases">
        <title>A genome reference for cultivated species of the human gut microbiota.</title>
        <authorList>
            <person name="Zou Y."/>
            <person name="Xue W."/>
            <person name="Luo G."/>
        </authorList>
    </citation>
    <scope>NUCLEOTIDE SEQUENCE [LARGE SCALE GENOMIC DNA]</scope>
    <source>
        <strain evidence="8 9">AF42-9</strain>
    </source>
</reference>
<dbReference type="PROSITE" id="PS50106">
    <property type="entry name" value="PDZ"/>
    <property type="match status" value="1"/>
</dbReference>
<evidence type="ECO:0000256" key="6">
    <source>
        <dbReference type="SAM" id="SignalP"/>
    </source>
</evidence>
<dbReference type="EMBL" id="QRNO01000084">
    <property type="protein sequence ID" value="RHK47696.1"/>
    <property type="molecule type" value="Genomic_DNA"/>
</dbReference>
<dbReference type="CDD" id="cd06782">
    <property type="entry name" value="cpPDZ_CPP-like"/>
    <property type="match status" value="1"/>
</dbReference>
<keyword evidence="6" id="KW-0732">Signal</keyword>
<dbReference type="InterPro" id="IPR036034">
    <property type="entry name" value="PDZ_sf"/>
</dbReference>
<keyword evidence="9" id="KW-1185">Reference proteome</keyword>
<dbReference type="RefSeq" id="WP_118355999.1">
    <property type="nucleotide sequence ID" value="NZ_CAUBBM010000022.1"/>
</dbReference>
<keyword evidence="3 5" id="KW-0378">Hydrolase</keyword>
<dbReference type="CDD" id="cd07560">
    <property type="entry name" value="Peptidase_S41_CPP"/>
    <property type="match status" value="1"/>
</dbReference>
<accession>A0A415GF34</accession>
<keyword evidence="2 5" id="KW-0645">Protease</keyword>
<proteinExistence type="inferred from homology"/>
<dbReference type="PANTHER" id="PTHR32060">
    <property type="entry name" value="TAIL-SPECIFIC PROTEASE"/>
    <property type="match status" value="1"/>
</dbReference>
<sequence length="556" mass="62795">MRKIITIALMLLPMLAVAQNSSDHNYRVAKNLDVFNAVYRNLDLLYVDSLNADEVVGDAVNQMLRSLDPYTEYYPEDKVGEYKQMLTGKYAGIGSIISYSFTRKNVVINKPYEGMPAAEAGLRKGDIILAIDGESMEGKMTAYVSERLRGDAGTTMVLKVKRPATGKTLTLKVQRRAIQMPYLTYYGLQPDSIGYISYNQFLENSAKDVRRAFIEMRSKGMRSLVLDLRSNGGGSVQEALQILNMFVPKGKQLLEMRGKVKSSNKTFYTTMEPIDTVMPIVVLVNEETASASEITSGALQDLDRAVVMGTRTYGKGLVQVPNVPLPYNGKLKLTTAKYYIPSGRCIQARKYKHTNKGYASEHVADSLTHEFRTAAGRIVRDGGGIKPDIEVLPDSMPNIAYYLQFADTTDLLLNYEIDYMAKHRTVAAPSEFELSDKDYEEFCAYVVKSGFEYDQVSEKYLKDLEKLARFEGYYEDAKPEFEALKAKLKHDIAKDLAYPYNKEQLKQIIANDIMSAYYFDRGALENSLRYDKQFAKAVELLKNPEEYRKTLAPTKE</sequence>
<dbReference type="SMART" id="SM00245">
    <property type="entry name" value="TSPc"/>
    <property type="match status" value="1"/>
</dbReference>
<feature type="signal peptide" evidence="6">
    <location>
        <begin position="1"/>
        <end position="18"/>
    </location>
</feature>
<evidence type="ECO:0000256" key="2">
    <source>
        <dbReference type="ARBA" id="ARBA00022670"/>
    </source>
</evidence>
<organism evidence="8 9">
    <name type="scientific">Leyella stercorea</name>
    <dbReference type="NCBI Taxonomy" id="363265"/>
    <lineage>
        <taxon>Bacteria</taxon>
        <taxon>Pseudomonadati</taxon>
        <taxon>Bacteroidota</taxon>
        <taxon>Bacteroidia</taxon>
        <taxon>Bacteroidales</taxon>
        <taxon>Prevotellaceae</taxon>
        <taxon>Leyella</taxon>
    </lineage>
</organism>
<dbReference type="Gene3D" id="3.30.750.44">
    <property type="match status" value="1"/>
</dbReference>
<dbReference type="InterPro" id="IPR041489">
    <property type="entry name" value="PDZ_6"/>
</dbReference>
<dbReference type="SUPFAM" id="SSF52096">
    <property type="entry name" value="ClpP/crotonase"/>
    <property type="match status" value="1"/>
</dbReference>
<dbReference type="InterPro" id="IPR005151">
    <property type="entry name" value="Tail-specific_protease"/>
</dbReference>
<dbReference type="Pfam" id="PF03572">
    <property type="entry name" value="Peptidase_S41"/>
    <property type="match status" value="1"/>
</dbReference>
<gene>
    <name evidence="8" type="ORF">DW060_11900</name>
</gene>
<comment type="similarity">
    <text evidence="1 5">Belongs to the peptidase S41A family.</text>
</comment>
<dbReference type="GO" id="GO:0030288">
    <property type="term" value="C:outer membrane-bounded periplasmic space"/>
    <property type="evidence" value="ECO:0007669"/>
    <property type="project" value="TreeGrafter"/>
</dbReference>
<dbReference type="Pfam" id="PF17820">
    <property type="entry name" value="PDZ_6"/>
    <property type="match status" value="1"/>
</dbReference>
<dbReference type="SMART" id="SM00228">
    <property type="entry name" value="PDZ"/>
    <property type="match status" value="1"/>
</dbReference>
<dbReference type="GO" id="GO:0008236">
    <property type="term" value="F:serine-type peptidase activity"/>
    <property type="evidence" value="ECO:0007669"/>
    <property type="project" value="UniProtKB-KW"/>
</dbReference>
<evidence type="ECO:0000256" key="1">
    <source>
        <dbReference type="ARBA" id="ARBA00009179"/>
    </source>
</evidence>
<dbReference type="PANTHER" id="PTHR32060:SF30">
    <property type="entry name" value="CARBOXY-TERMINAL PROCESSING PROTEASE CTPA"/>
    <property type="match status" value="1"/>
</dbReference>
<protein>
    <submittedName>
        <fullName evidence="8">S41 family peptidase</fullName>
    </submittedName>
</protein>
<comment type="caution">
    <text evidence="8">The sequence shown here is derived from an EMBL/GenBank/DDBJ whole genome shotgun (WGS) entry which is preliminary data.</text>
</comment>
<evidence type="ECO:0000256" key="4">
    <source>
        <dbReference type="ARBA" id="ARBA00022825"/>
    </source>
</evidence>
<evidence type="ECO:0000256" key="5">
    <source>
        <dbReference type="RuleBase" id="RU004404"/>
    </source>
</evidence>
<dbReference type="NCBIfam" id="TIGR00225">
    <property type="entry name" value="prc"/>
    <property type="match status" value="1"/>
</dbReference>
<dbReference type="AlphaFoldDB" id="A0A415GF34"/>
<evidence type="ECO:0000313" key="8">
    <source>
        <dbReference type="EMBL" id="RHK47696.1"/>
    </source>
</evidence>
<dbReference type="GO" id="GO:0006508">
    <property type="term" value="P:proteolysis"/>
    <property type="evidence" value="ECO:0007669"/>
    <property type="project" value="UniProtKB-KW"/>
</dbReference>
<feature type="chain" id="PRO_5019111685" evidence="6">
    <location>
        <begin position="19"/>
        <end position="556"/>
    </location>
</feature>
<dbReference type="InterPro" id="IPR001478">
    <property type="entry name" value="PDZ"/>
</dbReference>
<dbReference type="Proteomes" id="UP000286598">
    <property type="component" value="Unassembled WGS sequence"/>
</dbReference>
<feature type="domain" description="PDZ" evidence="7">
    <location>
        <begin position="88"/>
        <end position="163"/>
    </location>
</feature>
<dbReference type="GO" id="GO:0007165">
    <property type="term" value="P:signal transduction"/>
    <property type="evidence" value="ECO:0007669"/>
    <property type="project" value="TreeGrafter"/>
</dbReference>
<evidence type="ECO:0000256" key="3">
    <source>
        <dbReference type="ARBA" id="ARBA00022801"/>
    </source>
</evidence>
<dbReference type="InterPro" id="IPR004447">
    <property type="entry name" value="Peptidase_S41A"/>
</dbReference>
<dbReference type="InterPro" id="IPR029045">
    <property type="entry name" value="ClpP/crotonase-like_dom_sf"/>
</dbReference>
<keyword evidence="4 5" id="KW-0720">Serine protease</keyword>
<evidence type="ECO:0000259" key="7">
    <source>
        <dbReference type="PROSITE" id="PS50106"/>
    </source>
</evidence>
<name>A0A415GF34_9BACT</name>
<dbReference type="Gene3D" id="2.30.42.10">
    <property type="match status" value="1"/>
</dbReference>
<dbReference type="Gene3D" id="3.90.226.10">
    <property type="entry name" value="2-enoyl-CoA Hydratase, Chain A, domain 1"/>
    <property type="match status" value="1"/>
</dbReference>
<evidence type="ECO:0000313" key="9">
    <source>
        <dbReference type="Proteomes" id="UP000286598"/>
    </source>
</evidence>
<dbReference type="SUPFAM" id="SSF50156">
    <property type="entry name" value="PDZ domain-like"/>
    <property type="match status" value="1"/>
</dbReference>